<geneLocation type="plasmid" evidence="1">
    <name>pAWOD_2</name>
</geneLocation>
<reference evidence="1" key="1">
    <citation type="submission" date="2019-09" db="EMBL/GenBank/DDBJ databases">
        <authorList>
            <person name="Hjerde E."/>
        </authorList>
    </citation>
    <scope>NUCLEOTIDE SEQUENCE [LARGE SCALE GENOMIC DNA]</scope>
    <source>
        <strain evidence="1">06/09/160</strain>
        <plasmid evidence="1">pAWOD_2</plasmid>
    </source>
</reference>
<evidence type="ECO:0000313" key="1">
    <source>
        <dbReference type="EMBL" id="VVV07061.1"/>
    </source>
</evidence>
<dbReference type="AlphaFoldDB" id="A0A5Q4ZYW5"/>
<keyword evidence="1" id="KW-0614">Plasmid</keyword>
<protein>
    <submittedName>
        <fullName evidence="1">Uncharacterized protein</fullName>
    </submittedName>
</protein>
<dbReference type="EMBL" id="LR721753">
    <property type="protein sequence ID" value="VVV07061.1"/>
    <property type="molecule type" value="Genomic_DNA"/>
</dbReference>
<organism evidence="1">
    <name type="scientific">Aliivibrio wodanis</name>
    <dbReference type="NCBI Taxonomy" id="80852"/>
    <lineage>
        <taxon>Bacteria</taxon>
        <taxon>Pseudomonadati</taxon>
        <taxon>Pseudomonadota</taxon>
        <taxon>Gammaproteobacteria</taxon>
        <taxon>Vibrionales</taxon>
        <taxon>Vibrionaceae</taxon>
        <taxon>Aliivibrio</taxon>
    </lineage>
</organism>
<sequence length="137" mass="15213">MNIDAMLREKVPALTWVFNPLNKSSIEHYERSLSFMLGSLSVITNAVNASLNANNASFESLPDMVSEAYGYPCSAFAGRVENGIYKSDDGDEDLFPIAVVRLNNDCLVWLFSYDIVAFSPLRVGAPNEVHEFVTRLT</sequence>
<accession>A0A5Q4ZYW5</accession>
<gene>
    <name evidence="1" type="ORF">AW0309160_04555</name>
</gene>
<proteinExistence type="predicted"/>
<name>A0A5Q4ZYW5_9GAMM</name>